<feature type="transmembrane region" description="Helical" evidence="1">
    <location>
        <begin position="346"/>
        <end position="362"/>
    </location>
</feature>
<dbReference type="GO" id="GO:0032541">
    <property type="term" value="C:cortical endoplasmic reticulum"/>
    <property type="evidence" value="ECO:0007669"/>
    <property type="project" value="TreeGrafter"/>
</dbReference>
<evidence type="ECO:0000313" key="4">
    <source>
        <dbReference type="Proteomes" id="UP001187682"/>
    </source>
</evidence>
<evidence type="ECO:0000313" key="3">
    <source>
        <dbReference type="EMBL" id="SPN97514.1"/>
    </source>
</evidence>
<feature type="transmembrane region" description="Helical" evidence="1">
    <location>
        <begin position="282"/>
        <end position="302"/>
    </location>
</feature>
<keyword evidence="1" id="KW-0812">Transmembrane</keyword>
<evidence type="ECO:0000256" key="1">
    <source>
        <dbReference type="SAM" id="Phobius"/>
    </source>
</evidence>
<dbReference type="Proteomes" id="UP001187682">
    <property type="component" value="Unassembled WGS sequence"/>
</dbReference>
<organism evidence="3 4">
    <name type="scientific">Cephalotrichum gorgonifer</name>
    <dbReference type="NCBI Taxonomy" id="2041049"/>
    <lineage>
        <taxon>Eukaryota</taxon>
        <taxon>Fungi</taxon>
        <taxon>Dikarya</taxon>
        <taxon>Ascomycota</taxon>
        <taxon>Pezizomycotina</taxon>
        <taxon>Sordariomycetes</taxon>
        <taxon>Hypocreomycetidae</taxon>
        <taxon>Microascales</taxon>
        <taxon>Microascaceae</taxon>
        <taxon>Cephalotrichum</taxon>
    </lineage>
</organism>
<gene>
    <name evidence="3" type="ORF">DNG_01028</name>
</gene>
<comment type="caution">
    <text evidence="3">The sequence shown here is derived from an EMBL/GenBank/DDBJ whole genome shotgun (WGS) entry which is preliminary data.</text>
</comment>
<keyword evidence="1" id="KW-1133">Transmembrane helix</keyword>
<dbReference type="GO" id="GO:0097038">
    <property type="term" value="C:perinuclear endoplasmic reticulum"/>
    <property type="evidence" value="ECO:0007669"/>
    <property type="project" value="TreeGrafter"/>
</dbReference>
<dbReference type="PANTHER" id="PTHR31726:SF2">
    <property type="entry name" value="PROTEIN ICE2"/>
    <property type="match status" value="1"/>
</dbReference>
<dbReference type="GO" id="GO:0005789">
    <property type="term" value="C:endoplasmic reticulum membrane"/>
    <property type="evidence" value="ECO:0007669"/>
    <property type="project" value="TreeGrafter"/>
</dbReference>
<feature type="transmembrane region" description="Helical" evidence="1">
    <location>
        <begin position="146"/>
        <end position="163"/>
    </location>
</feature>
<dbReference type="GO" id="GO:0048309">
    <property type="term" value="P:endoplasmic reticulum inheritance"/>
    <property type="evidence" value="ECO:0007669"/>
    <property type="project" value="TreeGrafter"/>
</dbReference>
<keyword evidence="4" id="KW-1185">Reference proteome</keyword>
<dbReference type="EMBL" id="ONZQ02000001">
    <property type="protein sequence ID" value="SPN97514.1"/>
    <property type="molecule type" value="Genomic_DNA"/>
</dbReference>
<feature type="chain" id="PRO_5042090702" evidence="2">
    <location>
        <begin position="17"/>
        <end position="543"/>
    </location>
</feature>
<evidence type="ECO:0000256" key="2">
    <source>
        <dbReference type="SAM" id="SignalP"/>
    </source>
</evidence>
<dbReference type="PANTHER" id="PTHR31726">
    <property type="entry name" value="PROTEIN ICE2"/>
    <property type="match status" value="1"/>
</dbReference>
<feature type="transmembrane region" description="Helical" evidence="1">
    <location>
        <begin position="314"/>
        <end position="334"/>
    </location>
</feature>
<accession>A0AAE8MQF4</accession>
<reference evidence="3" key="1">
    <citation type="submission" date="2018-03" db="EMBL/GenBank/DDBJ databases">
        <authorList>
            <person name="Guldener U."/>
        </authorList>
    </citation>
    <scope>NUCLEOTIDE SEQUENCE</scope>
</reference>
<sequence length="543" mass="59409">MRFLVALGLLAAGVYAKPEKIRGVSDPVYHLYLQAYPNDPTKVVLGPEASAESFEIGGTIQSTNTSMFINIADDSTSYKSLSFGETGETTAWGLEGDTIITTTGSSYGRRELIPDMAKSWRYDYDFEDDIVLSIPIAFDVGGRDSGLAYSLALFFYYFVYSSVRAATASSTRAGKAVATAFRISQWVVIPSLLIWALGRFAVDAGSSNWVERTFEHLVAKKTSSWSEWFENVIETITLGGWDKTLRYSSPVFQLLEGFCTLLVIQAAGQITRWLVNSGRSDTWMIGLLAVSGSIIAIAAYFLWRIILFPHIGNIDATLIGVTVTTAAFLCGLAITSRKGNPVESSLLFAYVVLCVYQIFTDFSPSLGSASAADQPASPQPEFMPLPPIVMASYSTLLHMLGSLPTAVHNAFNLFYAAFQTTTPSVIISLTYRIFVFYCATRLIPAIREYGAQAVMEESGLEDSEGANKLLEVLSWFSPSVLIAIYTSLLLQHFSVSEGPDGWTLRGGDVGGNGWRWANVVGTMGLYAIELYLGNDETNHWKVD</sequence>
<dbReference type="AlphaFoldDB" id="A0AAE8MQF4"/>
<protein>
    <submittedName>
        <fullName evidence="3">Related to ICE2 - protein with role in forming and/or maintaining the cortical ER network</fullName>
    </submittedName>
</protein>
<proteinExistence type="predicted"/>
<feature type="signal peptide" evidence="2">
    <location>
        <begin position="1"/>
        <end position="16"/>
    </location>
</feature>
<name>A0AAE8MQF4_9PEZI</name>
<feature type="transmembrane region" description="Helical" evidence="1">
    <location>
        <begin position="413"/>
        <end position="434"/>
    </location>
</feature>
<keyword evidence="1" id="KW-0472">Membrane</keyword>
<feature type="transmembrane region" description="Helical" evidence="1">
    <location>
        <begin position="472"/>
        <end position="490"/>
    </location>
</feature>
<keyword evidence="2" id="KW-0732">Signal</keyword>
<dbReference type="InterPro" id="IPR013635">
    <property type="entry name" value="Ice2"/>
</dbReference>
<dbReference type="Pfam" id="PF08426">
    <property type="entry name" value="ICE2"/>
    <property type="match status" value="1"/>
</dbReference>
<dbReference type="GO" id="GO:0000921">
    <property type="term" value="P:septin ring assembly"/>
    <property type="evidence" value="ECO:0007669"/>
    <property type="project" value="TreeGrafter"/>
</dbReference>